<dbReference type="KEGG" id="ppr:PBPRB1991"/>
<dbReference type="InterPro" id="IPR013396">
    <property type="entry name" value="CRISPR-assoc_prot_Csy4"/>
</dbReference>
<proteinExistence type="predicted"/>
<name>Q6LFU4_PHOPR</name>
<dbReference type="GO" id="GO:0004519">
    <property type="term" value="F:endonuclease activity"/>
    <property type="evidence" value="ECO:0007669"/>
    <property type="project" value="InterPro"/>
</dbReference>
<dbReference type="Gene3D" id="3.30.70.2540">
    <property type="entry name" value="CRISPR-associated endoribonuclease Cas6/Csy4"/>
    <property type="match status" value="1"/>
</dbReference>
<reference evidence="2" key="1">
    <citation type="journal article" date="2005" name="Science">
        <title>Life at depth: Photobacterium profundum genome sequence and expression analysis.</title>
        <authorList>
            <person name="Vezzi A."/>
            <person name="Campanaro S."/>
            <person name="D'Angelo M."/>
            <person name="Simonato F."/>
            <person name="Vitulo N."/>
            <person name="Lauro F.M."/>
            <person name="Cestaro A."/>
            <person name="Malacrida G."/>
            <person name="Simionati B."/>
            <person name="Cannata N."/>
            <person name="Romualdi C."/>
            <person name="Bartlett D.H."/>
            <person name="Valle G."/>
        </authorList>
    </citation>
    <scope>NUCLEOTIDE SEQUENCE [LARGE SCALE GENOMIC DNA]</scope>
    <source>
        <strain evidence="2">ATCC BAA-1253 / SS9</strain>
    </source>
</reference>
<protein>
    <recommendedName>
        <fullName evidence="3">CRISPR-associated protein, Csy4 family</fullName>
    </recommendedName>
</protein>
<dbReference type="eggNOG" id="ENOG5032RVU">
    <property type="taxonomic scope" value="Bacteria"/>
</dbReference>
<dbReference type="STRING" id="298386.PBPRB1991"/>
<sequence length="184" mass="20790">MMDSYVDIQLKPDAEMREAELSSKVFTKFHKALATLNTNKIGISFPQMNLKLGRLFRIHGNASLLKDLQGIKWLGALAGYCQVGEITVVPDQVQYRVISVKRSNLSKAKLKRLIARGSIDKDGEKRYKVKMLSQGFDNPYLDLFSSSTGQVYRKFFEFGDIQATSVSDEFDSYGLSNTATIPWF</sequence>
<dbReference type="NCBIfam" id="TIGR02563">
    <property type="entry name" value="cas_Csy4"/>
    <property type="match status" value="1"/>
</dbReference>
<dbReference type="HOGENOM" id="CLU_108958_0_1_6"/>
<dbReference type="AlphaFoldDB" id="Q6LFU4"/>
<accession>Q6LFU4</accession>
<dbReference type="Pfam" id="PF09618">
    <property type="entry name" value="Cas_Csy4"/>
    <property type="match status" value="1"/>
</dbReference>
<evidence type="ECO:0000313" key="2">
    <source>
        <dbReference type="Proteomes" id="UP000000593"/>
    </source>
</evidence>
<keyword evidence="2" id="KW-1185">Reference proteome</keyword>
<gene>
    <name evidence="1" type="primary">Y1727</name>
    <name evidence="1" type="ordered locus">PBPRB1991</name>
</gene>
<organism evidence="1 2">
    <name type="scientific">Photobacterium profundum (strain SS9)</name>
    <dbReference type="NCBI Taxonomy" id="298386"/>
    <lineage>
        <taxon>Bacteria</taxon>
        <taxon>Pseudomonadati</taxon>
        <taxon>Pseudomonadota</taxon>
        <taxon>Gammaproteobacteria</taxon>
        <taxon>Vibrionales</taxon>
        <taxon>Vibrionaceae</taxon>
        <taxon>Photobacterium</taxon>
    </lineage>
</organism>
<dbReference type="Proteomes" id="UP000000593">
    <property type="component" value="Chromosome 2"/>
</dbReference>
<dbReference type="EMBL" id="CR378681">
    <property type="protein sequence ID" value="CAG23836.1"/>
    <property type="molecule type" value="Genomic_DNA"/>
</dbReference>
<evidence type="ECO:0008006" key="3">
    <source>
        <dbReference type="Google" id="ProtNLM"/>
    </source>
</evidence>
<dbReference type="GO" id="GO:0043571">
    <property type="term" value="P:maintenance of CRISPR repeat elements"/>
    <property type="evidence" value="ECO:0007669"/>
    <property type="project" value="InterPro"/>
</dbReference>
<dbReference type="CDD" id="cd09739">
    <property type="entry name" value="Cas6_I-F"/>
    <property type="match status" value="1"/>
</dbReference>
<evidence type="ECO:0000313" key="1">
    <source>
        <dbReference type="EMBL" id="CAG23836.1"/>
    </source>
</evidence>
<dbReference type="InterPro" id="IPR042564">
    <property type="entry name" value="CRISPR-Cas6/Csy4_sf"/>
</dbReference>